<dbReference type="Proteomes" id="UP000271162">
    <property type="component" value="Unassembled WGS sequence"/>
</dbReference>
<name>A0A0N4Y3D5_NIPBR</name>
<evidence type="ECO:0000313" key="3">
    <source>
        <dbReference type="WBParaSite" id="NBR_0001030601-mRNA-1"/>
    </source>
</evidence>
<dbReference type="EMBL" id="UYSL01020289">
    <property type="protein sequence ID" value="VDL73896.1"/>
    <property type="molecule type" value="Genomic_DNA"/>
</dbReference>
<accession>A0A0N4Y3D5</accession>
<dbReference type="SUPFAM" id="SSF48726">
    <property type="entry name" value="Immunoglobulin"/>
    <property type="match status" value="1"/>
</dbReference>
<reference evidence="1 2" key="2">
    <citation type="submission" date="2018-11" db="EMBL/GenBank/DDBJ databases">
        <authorList>
            <consortium name="Pathogen Informatics"/>
        </authorList>
    </citation>
    <scope>NUCLEOTIDE SEQUENCE [LARGE SCALE GENOMIC DNA]</scope>
</reference>
<gene>
    <name evidence="1" type="ORF">NBR_LOCUS10307</name>
</gene>
<proteinExistence type="predicted"/>
<reference evidence="3" key="1">
    <citation type="submission" date="2016-04" db="UniProtKB">
        <authorList>
            <consortium name="WormBaseParasite"/>
        </authorList>
    </citation>
    <scope>IDENTIFICATION</scope>
</reference>
<sequence length="291" mass="32460">MESDRIREVARASSGDDAARSSYFMATGQTTDQSAEGVLCKLVRLSSATANGTRSFSPIAATCIDHLFPISQREMLLVGLLTILPAVNANWVQIELDAIYWEDLRTDETGYRTLSCRNFDPTTKHRHRWRFNGSSILPKYVHIRKGHPLFVGNNSNAYRGTFAGQYTCCVRESLGKACYKQQLLLREGNTYDIRLARTKTLEELRCDFGNQTAPVNVSPLSGKTTGNYHHLRIENLSEENVGEYNCTLRLFKKNSRTKKFTVVIGPALQSSSVAASSVVLSVVSTIILLVR</sequence>
<evidence type="ECO:0000313" key="1">
    <source>
        <dbReference type="EMBL" id="VDL73896.1"/>
    </source>
</evidence>
<dbReference type="WBParaSite" id="NBR_0001030601-mRNA-1">
    <property type="protein sequence ID" value="NBR_0001030601-mRNA-1"/>
    <property type="gene ID" value="NBR_0001030601"/>
</dbReference>
<dbReference type="InterPro" id="IPR036179">
    <property type="entry name" value="Ig-like_dom_sf"/>
</dbReference>
<protein>
    <submittedName>
        <fullName evidence="3">Ig-like domain-containing protein</fullName>
    </submittedName>
</protein>
<dbReference type="AlphaFoldDB" id="A0A0N4Y3D5"/>
<organism evidence="3">
    <name type="scientific">Nippostrongylus brasiliensis</name>
    <name type="common">Rat hookworm</name>
    <dbReference type="NCBI Taxonomy" id="27835"/>
    <lineage>
        <taxon>Eukaryota</taxon>
        <taxon>Metazoa</taxon>
        <taxon>Ecdysozoa</taxon>
        <taxon>Nematoda</taxon>
        <taxon>Chromadorea</taxon>
        <taxon>Rhabditida</taxon>
        <taxon>Rhabditina</taxon>
        <taxon>Rhabditomorpha</taxon>
        <taxon>Strongyloidea</taxon>
        <taxon>Heligmosomidae</taxon>
        <taxon>Nippostrongylus</taxon>
    </lineage>
</organism>
<keyword evidence="2" id="KW-1185">Reference proteome</keyword>
<evidence type="ECO:0000313" key="2">
    <source>
        <dbReference type="Proteomes" id="UP000271162"/>
    </source>
</evidence>